<evidence type="ECO:0000313" key="1">
    <source>
        <dbReference type="EMBL" id="GJN64814.1"/>
    </source>
</evidence>
<dbReference type="NCBIfam" id="TIGR01484">
    <property type="entry name" value="HAD-SF-IIB"/>
    <property type="match status" value="1"/>
</dbReference>
<dbReference type="GO" id="GO:0000287">
    <property type="term" value="F:magnesium ion binding"/>
    <property type="evidence" value="ECO:0007669"/>
    <property type="project" value="TreeGrafter"/>
</dbReference>
<dbReference type="Gene3D" id="3.40.50.1000">
    <property type="entry name" value="HAD superfamily/HAD-like"/>
    <property type="match status" value="1"/>
</dbReference>
<dbReference type="Pfam" id="PF08282">
    <property type="entry name" value="Hydrolase_3"/>
    <property type="match status" value="1"/>
</dbReference>
<dbReference type="InterPro" id="IPR006379">
    <property type="entry name" value="HAD-SF_hydro_IIB"/>
</dbReference>
<protein>
    <recommendedName>
        <fullName evidence="3">Cof-type HAD-IIB family hydrolase</fullName>
    </recommendedName>
</protein>
<dbReference type="InterPro" id="IPR023214">
    <property type="entry name" value="HAD_sf"/>
</dbReference>
<dbReference type="Proteomes" id="UP001055185">
    <property type="component" value="Unassembled WGS sequence"/>
</dbReference>
<reference evidence="1" key="1">
    <citation type="journal article" date="2022" name="Int. J. Syst. Evol. Microbiol.">
        <title>Genome-based, phenotypic and chemotaxonomic classification of Faecalibacterium strains: proposal of three novel species Faecalibacterium duncaniae sp. nov., Faecalibacterium hattorii sp. nov. and Faecalibacterium gallinarum sp. nov. .</title>
        <authorList>
            <person name="Sakamoto M."/>
            <person name="Sakurai N."/>
            <person name="Tanno H."/>
            <person name="Iino T."/>
            <person name="Ohkuma M."/>
            <person name="Endo A."/>
        </authorList>
    </citation>
    <scope>NUCLEOTIDE SEQUENCE</scope>
    <source>
        <strain evidence="1">JCM 17207</strain>
    </source>
</reference>
<dbReference type="NCBIfam" id="TIGR00099">
    <property type="entry name" value="Cof-subfamily"/>
    <property type="match status" value="1"/>
</dbReference>
<dbReference type="AlphaFoldDB" id="A0AA37MYA3"/>
<sequence>MKQKLIFLDVDGTLVEPGTNQPPASALEAIRLARANGHRLVLCSGRNRGMLSPLLGFGFDGFIGSAGGYIVYGNQVIYDCPMPPRQQARVLSVLDENGVYYTLETLDHSYTASLFRDFLRDAVSRRANSELLRWQKQLENDHDTRPITEYRAEPVYKMVFASRGMERLRVPMQILQDDFYFCIQDLDARQIVNGDLINRTFNKGTAVHRLCAYLGVDPADTIAFGDSMNDREMLEAATFGICMGNGNPTLQQLAQMVCPPLAEDGLHRAFEALGLI</sequence>
<gene>
    <name evidence="1" type="ORF">JCM17207_14390</name>
</gene>
<name>A0AA37MYA3_9FIRM</name>
<dbReference type="GO" id="GO:0005829">
    <property type="term" value="C:cytosol"/>
    <property type="evidence" value="ECO:0007669"/>
    <property type="project" value="TreeGrafter"/>
</dbReference>
<evidence type="ECO:0000313" key="2">
    <source>
        <dbReference type="Proteomes" id="UP001055185"/>
    </source>
</evidence>
<dbReference type="RefSeq" id="WP_238317002.1">
    <property type="nucleotide sequence ID" value="NZ_BQKV01000044.1"/>
</dbReference>
<dbReference type="Gene3D" id="3.30.1240.10">
    <property type="match status" value="1"/>
</dbReference>
<accession>A0AA37MYA3</accession>
<dbReference type="EMBL" id="BQKV01000044">
    <property type="protein sequence ID" value="GJN64814.1"/>
    <property type="molecule type" value="Genomic_DNA"/>
</dbReference>
<proteinExistence type="predicted"/>
<dbReference type="InterPro" id="IPR000150">
    <property type="entry name" value="Cof"/>
</dbReference>
<dbReference type="PANTHER" id="PTHR10000:SF8">
    <property type="entry name" value="HAD SUPERFAMILY HYDROLASE-LIKE, TYPE 3"/>
    <property type="match status" value="1"/>
</dbReference>
<dbReference type="SUPFAM" id="SSF56784">
    <property type="entry name" value="HAD-like"/>
    <property type="match status" value="1"/>
</dbReference>
<dbReference type="PANTHER" id="PTHR10000">
    <property type="entry name" value="PHOSPHOSERINE PHOSPHATASE"/>
    <property type="match status" value="1"/>
</dbReference>
<keyword evidence="2" id="KW-1185">Reference proteome</keyword>
<dbReference type="PROSITE" id="PS01229">
    <property type="entry name" value="COF_2"/>
    <property type="match status" value="1"/>
</dbReference>
<evidence type="ECO:0008006" key="3">
    <source>
        <dbReference type="Google" id="ProtNLM"/>
    </source>
</evidence>
<comment type="caution">
    <text evidence="1">The sequence shown here is derived from an EMBL/GenBank/DDBJ whole genome shotgun (WGS) entry which is preliminary data.</text>
</comment>
<dbReference type="GO" id="GO:0016791">
    <property type="term" value="F:phosphatase activity"/>
    <property type="evidence" value="ECO:0007669"/>
    <property type="project" value="TreeGrafter"/>
</dbReference>
<organism evidence="1 2">
    <name type="scientific">Faecalibacterium gallinarum</name>
    <dbReference type="NCBI Taxonomy" id="2903556"/>
    <lineage>
        <taxon>Bacteria</taxon>
        <taxon>Bacillati</taxon>
        <taxon>Bacillota</taxon>
        <taxon>Clostridia</taxon>
        <taxon>Eubacteriales</taxon>
        <taxon>Oscillospiraceae</taxon>
        <taxon>Faecalibacterium</taxon>
    </lineage>
</organism>
<dbReference type="InterPro" id="IPR036412">
    <property type="entry name" value="HAD-like_sf"/>
</dbReference>